<evidence type="ECO:0000313" key="17">
    <source>
        <dbReference type="EMBL" id="ANF57540.1"/>
    </source>
</evidence>
<keyword evidence="11 16" id="KW-0472">Membrane</keyword>
<dbReference type="HAMAP" id="MF_00913">
    <property type="entry name" value="PGT_FtsW_proteobact"/>
    <property type="match status" value="1"/>
</dbReference>
<keyword evidence="4 16" id="KW-0132">Cell division</keyword>
<gene>
    <name evidence="16" type="primary">ftsW</name>
    <name evidence="17" type="ORF">A5892_08750</name>
</gene>
<evidence type="ECO:0000256" key="11">
    <source>
        <dbReference type="ARBA" id="ARBA00023136"/>
    </source>
</evidence>
<evidence type="ECO:0000256" key="8">
    <source>
        <dbReference type="ARBA" id="ARBA00022960"/>
    </source>
</evidence>
<dbReference type="Pfam" id="PF01098">
    <property type="entry name" value="FTSW_RODA_SPOVE"/>
    <property type="match status" value="1"/>
</dbReference>
<dbReference type="PROSITE" id="PS00428">
    <property type="entry name" value="FTSW_RODA_SPOVE"/>
    <property type="match status" value="1"/>
</dbReference>
<evidence type="ECO:0000256" key="6">
    <source>
        <dbReference type="ARBA" id="ARBA00022679"/>
    </source>
</evidence>
<feature type="transmembrane region" description="Helical" evidence="16">
    <location>
        <begin position="172"/>
        <end position="189"/>
    </location>
</feature>
<keyword evidence="13 16" id="KW-0961">Cell wall biogenesis/degradation</keyword>
<dbReference type="GO" id="GO:0009252">
    <property type="term" value="P:peptidoglycan biosynthetic process"/>
    <property type="evidence" value="ECO:0007669"/>
    <property type="project" value="UniProtKB-UniRule"/>
</dbReference>
<evidence type="ECO:0000313" key="18">
    <source>
        <dbReference type="Proteomes" id="UP000077875"/>
    </source>
</evidence>
<keyword evidence="8 16" id="KW-0133">Cell shape</keyword>
<evidence type="ECO:0000256" key="15">
    <source>
        <dbReference type="ARBA" id="ARBA00049902"/>
    </source>
</evidence>
<keyword evidence="7 16" id="KW-0812">Transmembrane</keyword>
<dbReference type="GO" id="GO:0043093">
    <property type="term" value="P:FtsZ-dependent cytokinesis"/>
    <property type="evidence" value="ECO:0007669"/>
    <property type="project" value="UniProtKB-UniRule"/>
</dbReference>
<evidence type="ECO:0000256" key="10">
    <source>
        <dbReference type="ARBA" id="ARBA00022989"/>
    </source>
</evidence>
<keyword evidence="16" id="KW-0997">Cell inner membrane</keyword>
<keyword evidence="6 16" id="KW-0808">Transferase</keyword>
<dbReference type="Proteomes" id="UP000077875">
    <property type="component" value="Chromosome"/>
</dbReference>
<evidence type="ECO:0000256" key="14">
    <source>
        <dbReference type="ARBA" id="ARBA00038053"/>
    </source>
</evidence>
<keyword evidence="5 16" id="KW-0328">Glycosyltransferase</keyword>
<keyword evidence="9 16" id="KW-0573">Peptidoglycan synthesis</keyword>
<comment type="subcellular location">
    <subcellularLocation>
        <location evidence="16">Cell inner membrane</location>
        <topology evidence="16">Multi-pass membrane protein</topology>
    </subcellularLocation>
    <subcellularLocation>
        <location evidence="1">Cell membrane</location>
        <topology evidence="1">Multi-pass membrane protein</topology>
    </subcellularLocation>
    <text evidence="16">Localizes to the division septum.</text>
</comment>
<proteinExistence type="inferred from homology"/>
<dbReference type="GO" id="GO:0071555">
    <property type="term" value="P:cell wall organization"/>
    <property type="evidence" value="ECO:0007669"/>
    <property type="project" value="UniProtKB-KW"/>
</dbReference>
<organism evidence="17 18">
    <name type="scientific">Halotalea alkalilenta</name>
    <dbReference type="NCBI Taxonomy" id="376489"/>
    <lineage>
        <taxon>Bacteria</taxon>
        <taxon>Pseudomonadati</taxon>
        <taxon>Pseudomonadota</taxon>
        <taxon>Gammaproteobacteria</taxon>
        <taxon>Oceanospirillales</taxon>
        <taxon>Halomonadaceae</taxon>
        <taxon>Halotalea</taxon>
    </lineage>
</organism>
<comment type="catalytic activity">
    <reaction evidence="15 16">
        <text>[GlcNAc-(1-&gt;4)-Mur2Ac(oyl-L-Ala-gamma-D-Glu-L-Lys-D-Ala-D-Ala)](n)-di-trans,octa-cis-undecaprenyl diphosphate + beta-D-GlcNAc-(1-&gt;4)-Mur2Ac(oyl-L-Ala-gamma-D-Glu-L-Lys-D-Ala-D-Ala)-di-trans,octa-cis-undecaprenyl diphosphate = [GlcNAc-(1-&gt;4)-Mur2Ac(oyl-L-Ala-gamma-D-Glu-L-Lys-D-Ala-D-Ala)](n+1)-di-trans,octa-cis-undecaprenyl diphosphate + di-trans,octa-cis-undecaprenyl diphosphate + H(+)</text>
        <dbReference type="Rhea" id="RHEA:23708"/>
        <dbReference type="Rhea" id="RHEA-COMP:9602"/>
        <dbReference type="Rhea" id="RHEA-COMP:9603"/>
        <dbReference type="ChEBI" id="CHEBI:15378"/>
        <dbReference type="ChEBI" id="CHEBI:58405"/>
        <dbReference type="ChEBI" id="CHEBI:60033"/>
        <dbReference type="ChEBI" id="CHEBI:78435"/>
        <dbReference type="EC" id="2.4.99.28"/>
    </reaction>
</comment>
<evidence type="ECO:0000256" key="2">
    <source>
        <dbReference type="ARBA" id="ARBA00004752"/>
    </source>
</evidence>
<dbReference type="GO" id="GO:0008360">
    <property type="term" value="P:regulation of cell shape"/>
    <property type="evidence" value="ECO:0007669"/>
    <property type="project" value="UniProtKB-KW"/>
</dbReference>
<dbReference type="InterPro" id="IPR001182">
    <property type="entry name" value="FtsW/RodA"/>
</dbReference>
<comment type="pathway">
    <text evidence="2 16">Cell wall biogenesis; peptidoglycan biosynthesis.</text>
</comment>
<evidence type="ECO:0000256" key="9">
    <source>
        <dbReference type="ARBA" id="ARBA00022984"/>
    </source>
</evidence>
<evidence type="ECO:0000256" key="4">
    <source>
        <dbReference type="ARBA" id="ARBA00022618"/>
    </source>
</evidence>
<dbReference type="STRING" id="376489.A5892_08750"/>
<evidence type="ECO:0000256" key="13">
    <source>
        <dbReference type="ARBA" id="ARBA00023316"/>
    </source>
</evidence>
<dbReference type="PANTHER" id="PTHR30474">
    <property type="entry name" value="CELL CYCLE PROTEIN"/>
    <property type="match status" value="1"/>
</dbReference>
<evidence type="ECO:0000256" key="12">
    <source>
        <dbReference type="ARBA" id="ARBA00023306"/>
    </source>
</evidence>
<dbReference type="InterPro" id="IPR018365">
    <property type="entry name" value="Cell_cycle_FtsW-rel_CS"/>
</dbReference>
<evidence type="ECO:0000256" key="1">
    <source>
        <dbReference type="ARBA" id="ARBA00004651"/>
    </source>
</evidence>
<feature type="transmembrane region" description="Helical" evidence="16">
    <location>
        <begin position="196"/>
        <end position="213"/>
    </location>
</feature>
<dbReference type="InterPro" id="IPR013437">
    <property type="entry name" value="FtsW"/>
</dbReference>
<dbReference type="GO" id="GO:0015648">
    <property type="term" value="F:lipid-linked peptidoglycan transporter activity"/>
    <property type="evidence" value="ECO:0007669"/>
    <property type="project" value="TreeGrafter"/>
</dbReference>
<dbReference type="RefSeq" id="WP_064122483.1">
    <property type="nucleotide sequence ID" value="NZ_CP015243.1"/>
</dbReference>
<feature type="transmembrane region" description="Helical" evidence="16">
    <location>
        <begin position="20"/>
        <end position="37"/>
    </location>
</feature>
<dbReference type="NCBIfam" id="TIGR02614">
    <property type="entry name" value="ftsW"/>
    <property type="match status" value="1"/>
</dbReference>
<reference evidence="17 18" key="1">
    <citation type="submission" date="2016-04" db="EMBL/GenBank/DDBJ databases">
        <title>Complete Genome Sequence of Halotalea alkalilenta IHB B 13600.</title>
        <authorList>
            <person name="Swarnkar M.K."/>
            <person name="Sharma A."/>
            <person name="Kaushal K."/>
            <person name="Soni R."/>
            <person name="Rana S."/>
            <person name="Singh A.K."/>
            <person name="Gulati A."/>
        </authorList>
    </citation>
    <scope>NUCLEOTIDE SEQUENCE [LARGE SCALE GENOMIC DNA]</scope>
    <source>
        <strain evidence="17 18">IHB B 13600</strain>
    </source>
</reference>
<dbReference type="EMBL" id="CP015243">
    <property type="protein sequence ID" value="ANF57540.1"/>
    <property type="molecule type" value="Genomic_DNA"/>
</dbReference>
<comment type="similarity">
    <text evidence="14 16">Belongs to the SEDS family. FtsW subfamily.</text>
</comment>
<dbReference type="GO" id="GO:0008955">
    <property type="term" value="F:peptidoglycan glycosyltransferase activity"/>
    <property type="evidence" value="ECO:0007669"/>
    <property type="project" value="UniProtKB-UniRule"/>
</dbReference>
<protein>
    <recommendedName>
        <fullName evidence="16">Probable peptidoglycan glycosyltransferase FtsW</fullName>
        <shortName evidence="16">PGT</shortName>
        <ecNumber evidence="16">2.4.99.28</ecNumber>
    </recommendedName>
    <alternativeName>
        <fullName evidence="16">Cell division protein FtsW</fullName>
    </alternativeName>
    <alternativeName>
        <fullName evidence="16">Cell wall polymerase</fullName>
    </alternativeName>
    <alternativeName>
        <fullName evidence="16">Peptidoglycan polymerase</fullName>
        <shortName evidence="16">PG polymerase</shortName>
    </alternativeName>
</protein>
<dbReference type="GO" id="GO:0005886">
    <property type="term" value="C:plasma membrane"/>
    <property type="evidence" value="ECO:0007669"/>
    <property type="project" value="UniProtKB-SubCell"/>
</dbReference>
<evidence type="ECO:0000256" key="16">
    <source>
        <dbReference type="HAMAP-Rule" id="MF_00913"/>
    </source>
</evidence>
<sequence length="405" mass="44079">MSFYARWEKRLSTREHALDGWLILAAAVLVSLGWIMVTSASSEIASSLTGNPYYYSIRHGIYVLLGLLCALVTMRVPMSWWRGNGPTLFLGALILLAAVLIVGREVNGARRWIPLGVINLQASEVAKICMVVYLAGYLVRHLERVRFTWWGFIAPLGLVAGMGALLILEPDYGATVVILATCMGMLLLAGVALWRFLLLSCGVVALGVFGALAEPYRIQRITSYLDPWANQFDSGYQLTQALIAFGRGGWSGMGLGNSVQKLFYLPEAHTDFVYSVLAEELGLIGAVGVVLLFALLVFRAFKIGRTAELTGRLFSAYVCYGMALIFGAQAFINLAVNTGLLPTKGLTLPLLSYGGSSMLISGVMVGLLLRVDGETRAYRQSAQRARRQGYSEAQSEEIGLQGREA</sequence>
<dbReference type="KEGG" id="haa:A5892_08750"/>
<feature type="transmembrane region" description="Helical" evidence="16">
    <location>
        <begin position="313"/>
        <end position="336"/>
    </location>
</feature>
<feature type="transmembrane region" description="Helical" evidence="16">
    <location>
        <begin position="88"/>
        <end position="106"/>
    </location>
</feature>
<keyword evidence="10 16" id="KW-1133">Transmembrane helix</keyword>
<evidence type="ECO:0000256" key="3">
    <source>
        <dbReference type="ARBA" id="ARBA00022475"/>
    </source>
</evidence>
<accession>A0A172YE46</accession>
<name>A0A172YE46_9GAMM</name>
<evidence type="ECO:0000256" key="5">
    <source>
        <dbReference type="ARBA" id="ARBA00022676"/>
    </source>
</evidence>
<dbReference type="UniPathway" id="UPA00219"/>
<keyword evidence="18" id="KW-1185">Reference proteome</keyword>
<keyword evidence="12 16" id="KW-0131">Cell cycle</keyword>
<feature type="transmembrane region" description="Helical" evidence="16">
    <location>
        <begin position="112"/>
        <end position="135"/>
    </location>
</feature>
<evidence type="ECO:0000256" key="7">
    <source>
        <dbReference type="ARBA" id="ARBA00022692"/>
    </source>
</evidence>
<dbReference type="AlphaFoldDB" id="A0A172YE46"/>
<dbReference type="EC" id="2.4.99.28" evidence="16"/>
<comment type="function">
    <text evidence="16">Peptidoglycan polymerase that is essential for cell division.</text>
</comment>
<feature type="transmembrane region" description="Helical" evidence="16">
    <location>
        <begin position="147"/>
        <end position="166"/>
    </location>
</feature>
<dbReference type="GO" id="GO:0032153">
    <property type="term" value="C:cell division site"/>
    <property type="evidence" value="ECO:0007669"/>
    <property type="project" value="UniProtKB-UniRule"/>
</dbReference>
<dbReference type="PANTHER" id="PTHR30474:SF2">
    <property type="entry name" value="PEPTIDOGLYCAN GLYCOSYLTRANSFERASE FTSW-RELATED"/>
    <property type="match status" value="1"/>
</dbReference>
<keyword evidence="3 16" id="KW-1003">Cell membrane</keyword>
<feature type="transmembrane region" description="Helical" evidence="16">
    <location>
        <begin position="57"/>
        <end position="76"/>
    </location>
</feature>
<feature type="transmembrane region" description="Helical" evidence="16">
    <location>
        <begin position="348"/>
        <end position="369"/>
    </location>
</feature>
<feature type="transmembrane region" description="Helical" evidence="16">
    <location>
        <begin position="281"/>
        <end position="301"/>
    </location>
</feature>